<name>A0A401ZSP0_9CHLR</name>
<sequence>MVYNCHYHVVWVPKYRRKVLLNPIDVRLKELIIETIQKWKQECVEVEVMPDHVHLLVGCDPQFGIHKLIRLIKGFTSHQLRQEFPDLKKKLPSLWNNSYYVGTTGGVTLEVVKRYVESQKGK</sequence>
<dbReference type="Proteomes" id="UP000287224">
    <property type="component" value="Unassembled WGS sequence"/>
</dbReference>
<dbReference type="SUPFAM" id="SSF143422">
    <property type="entry name" value="Transposase IS200-like"/>
    <property type="match status" value="1"/>
</dbReference>
<keyword evidence="4" id="KW-1185">Reference proteome</keyword>
<dbReference type="SMART" id="SM01321">
    <property type="entry name" value="Y1_Tnp"/>
    <property type="match status" value="1"/>
</dbReference>
<dbReference type="InterPro" id="IPR036515">
    <property type="entry name" value="Transposase_17_sf"/>
</dbReference>
<proteinExistence type="predicted"/>
<accession>A0A401ZSP0</accession>
<dbReference type="GO" id="GO:0006313">
    <property type="term" value="P:DNA transposition"/>
    <property type="evidence" value="ECO:0007669"/>
    <property type="project" value="InterPro"/>
</dbReference>
<dbReference type="PANTHER" id="PTHR33360:SF2">
    <property type="entry name" value="TRANSPOSASE FOR INSERTION SEQUENCE ELEMENT IS200"/>
    <property type="match status" value="1"/>
</dbReference>
<protein>
    <submittedName>
        <fullName evidence="3">IS200/IS605 family transposase</fullName>
    </submittedName>
</protein>
<dbReference type="Pfam" id="PF01797">
    <property type="entry name" value="Y1_Tnp"/>
    <property type="match status" value="1"/>
</dbReference>
<reference evidence="4" key="1">
    <citation type="submission" date="2018-12" db="EMBL/GenBank/DDBJ databases">
        <title>Tengunoibacter tsumagoiensis gen. nov., sp. nov., Dictyobacter kobayashii sp. nov., D. alpinus sp. nov., and D. joshuensis sp. nov. and description of Dictyobacteraceae fam. nov. within the order Ktedonobacterales isolated from Tengu-no-mugimeshi.</title>
        <authorList>
            <person name="Wang C.M."/>
            <person name="Zheng Y."/>
            <person name="Sakai Y."/>
            <person name="Toyoda A."/>
            <person name="Minakuchi Y."/>
            <person name="Abe K."/>
            <person name="Yokota A."/>
            <person name="Yabe S."/>
        </authorList>
    </citation>
    <scope>NUCLEOTIDE SEQUENCE [LARGE SCALE GENOMIC DNA]</scope>
    <source>
        <strain evidence="4">S-27</strain>
    </source>
</reference>
<gene>
    <name evidence="2" type="ORF">KDAU_58990</name>
    <name evidence="3" type="ORF">KDAU_71290</name>
</gene>
<comment type="caution">
    <text evidence="3">The sequence shown here is derived from an EMBL/GenBank/DDBJ whole genome shotgun (WGS) entry which is preliminary data.</text>
</comment>
<organism evidence="3 4">
    <name type="scientific">Dictyobacter aurantiacus</name>
    <dbReference type="NCBI Taxonomy" id="1936993"/>
    <lineage>
        <taxon>Bacteria</taxon>
        <taxon>Bacillati</taxon>
        <taxon>Chloroflexota</taxon>
        <taxon>Ktedonobacteria</taxon>
        <taxon>Ktedonobacterales</taxon>
        <taxon>Dictyobacteraceae</taxon>
        <taxon>Dictyobacter</taxon>
    </lineage>
</organism>
<dbReference type="GO" id="GO:0004803">
    <property type="term" value="F:transposase activity"/>
    <property type="evidence" value="ECO:0007669"/>
    <property type="project" value="InterPro"/>
</dbReference>
<dbReference type="EMBL" id="BIFQ01000002">
    <property type="protein sequence ID" value="GCE09800.1"/>
    <property type="molecule type" value="Genomic_DNA"/>
</dbReference>
<dbReference type="PANTHER" id="PTHR33360">
    <property type="entry name" value="TRANSPOSASE FOR INSERTION SEQUENCE ELEMENT IS200"/>
    <property type="match status" value="1"/>
</dbReference>
<dbReference type="EMBL" id="BIFQ01000002">
    <property type="protein sequence ID" value="GCE08570.1"/>
    <property type="molecule type" value="Genomic_DNA"/>
</dbReference>
<evidence type="ECO:0000313" key="4">
    <source>
        <dbReference type="Proteomes" id="UP000287224"/>
    </source>
</evidence>
<reference evidence="3" key="2">
    <citation type="journal article" date="2019" name="Int. J. Syst. Evol. Microbiol.">
        <title>Tengunoibacter tsumagoiensis gen. nov., sp. nov., Dictyobacter kobayashii sp. nov., Dictyobacter alpinus sp. nov., and description of Dictyobacteraceae fam. nov. within the order Ktedonobacterales isolated from Tengu-no-mugimeshi, a soil-like granular mass of micro-organisms, and emended descriptions of the genera Ktedonobacter and Dictyobacter.</title>
        <authorList>
            <person name="Wang C."/>
            <person name="Zheng Y."/>
            <person name="Sakai Y."/>
            <person name="Toyoda A."/>
            <person name="Minakuchi Y."/>
            <person name="Abe K."/>
            <person name="Yokota A."/>
            <person name="Yabe S."/>
        </authorList>
    </citation>
    <scope>NUCLEOTIDE SEQUENCE</scope>
    <source>
        <strain evidence="3">S-27</strain>
    </source>
</reference>
<dbReference type="AlphaFoldDB" id="A0A401ZSP0"/>
<evidence type="ECO:0000313" key="3">
    <source>
        <dbReference type="EMBL" id="GCE09800.1"/>
    </source>
</evidence>
<feature type="domain" description="Transposase IS200-like" evidence="1">
    <location>
        <begin position="2"/>
        <end position="119"/>
    </location>
</feature>
<evidence type="ECO:0000259" key="1">
    <source>
        <dbReference type="SMART" id="SM01321"/>
    </source>
</evidence>
<dbReference type="GO" id="GO:0003677">
    <property type="term" value="F:DNA binding"/>
    <property type="evidence" value="ECO:0007669"/>
    <property type="project" value="InterPro"/>
</dbReference>
<dbReference type="InterPro" id="IPR002686">
    <property type="entry name" value="Transposase_17"/>
</dbReference>
<dbReference type="Gene3D" id="3.30.70.1290">
    <property type="entry name" value="Transposase IS200-like"/>
    <property type="match status" value="1"/>
</dbReference>
<dbReference type="NCBIfam" id="NF033573">
    <property type="entry name" value="transpos_IS200"/>
    <property type="match status" value="1"/>
</dbReference>
<evidence type="ECO:0000313" key="2">
    <source>
        <dbReference type="EMBL" id="GCE08570.1"/>
    </source>
</evidence>